<evidence type="ECO:0000256" key="8">
    <source>
        <dbReference type="ARBA" id="ARBA00023136"/>
    </source>
</evidence>
<keyword evidence="11" id="KW-0067">ATP-binding</keyword>
<evidence type="ECO:0000256" key="5">
    <source>
        <dbReference type="ARBA" id="ARBA00022723"/>
    </source>
</evidence>
<comment type="caution">
    <text evidence="13">The sequence shown here is derived from an EMBL/GenBank/DDBJ whole genome shotgun (WGS) entry which is preliminary data.</text>
</comment>
<dbReference type="EMBL" id="JAOQJQ010000005">
    <property type="protein sequence ID" value="MCU6763068.1"/>
    <property type="molecule type" value="Genomic_DNA"/>
</dbReference>
<dbReference type="RefSeq" id="WP_158425723.1">
    <property type="nucleotide sequence ID" value="NZ_JAOQJQ010000005.1"/>
</dbReference>
<dbReference type="InterPro" id="IPR044492">
    <property type="entry name" value="P_typ_ATPase_HD_dom"/>
</dbReference>
<comment type="similarity">
    <text evidence="2 11">Belongs to the cation transport ATPase (P-type) (TC 3.A.3) family. Type IB subfamily.</text>
</comment>
<keyword evidence="5 11" id="KW-0479">Metal-binding</keyword>
<dbReference type="NCBIfam" id="TIGR01511">
    <property type="entry name" value="ATPase-IB1_Cu"/>
    <property type="match status" value="1"/>
</dbReference>
<dbReference type="Proteomes" id="UP001652442">
    <property type="component" value="Unassembled WGS sequence"/>
</dbReference>
<dbReference type="InterPro" id="IPR059000">
    <property type="entry name" value="ATPase_P-type_domA"/>
</dbReference>
<reference evidence="13 14" key="1">
    <citation type="journal article" date="2021" name="ISME Commun">
        <title>Automated analysis of genomic sequences facilitates high-throughput and comprehensive description of bacteria.</title>
        <authorList>
            <person name="Hitch T.C.A."/>
        </authorList>
    </citation>
    <scope>NUCLEOTIDE SEQUENCE [LARGE SCALE GENOMIC DNA]</scope>
    <source>
        <strain evidence="13 14">Sanger_109</strain>
    </source>
</reference>
<keyword evidence="11" id="KW-1003">Cell membrane</keyword>
<dbReference type="InterPro" id="IPR018303">
    <property type="entry name" value="ATPase_P-typ_P_site"/>
</dbReference>
<dbReference type="PRINTS" id="PR00119">
    <property type="entry name" value="CATATPASE"/>
</dbReference>
<dbReference type="InterPro" id="IPR023299">
    <property type="entry name" value="ATPase_P-typ_cyto_dom_N"/>
</dbReference>
<keyword evidence="8 11" id="KW-0472">Membrane</keyword>
<accession>A0ABT2TLH6</accession>
<keyword evidence="11" id="KW-0547">Nucleotide-binding</keyword>
<dbReference type="InterPro" id="IPR001757">
    <property type="entry name" value="P_typ_ATPase"/>
</dbReference>
<dbReference type="Gene3D" id="2.70.150.10">
    <property type="entry name" value="Calcium-transporting ATPase, cytoplasmic transduction domain A"/>
    <property type="match status" value="1"/>
</dbReference>
<dbReference type="InterPro" id="IPR051014">
    <property type="entry name" value="Cation_Transport_ATPase_IB"/>
</dbReference>
<feature type="domain" description="P-type ATPase A" evidence="12">
    <location>
        <begin position="120"/>
        <end position="220"/>
    </location>
</feature>
<dbReference type="InterPro" id="IPR008250">
    <property type="entry name" value="ATPase_P-typ_transduc_dom_A_sf"/>
</dbReference>
<feature type="transmembrane region" description="Helical" evidence="11">
    <location>
        <begin position="236"/>
        <end position="255"/>
    </location>
</feature>
<dbReference type="InterPro" id="IPR027256">
    <property type="entry name" value="P-typ_ATPase_IB"/>
</dbReference>
<evidence type="ECO:0000256" key="9">
    <source>
        <dbReference type="ARBA" id="ARBA00039103"/>
    </source>
</evidence>
<dbReference type="InterPro" id="IPR023214">
    <property type="entry name" value="HAD_sf"/>
</dbReference>
<comment type="catalytic activity">
    <reaction evidence="10">
        <text>Cd(2+)(in) + ATP + H2O = Cd(2+)(out) + ADP + phosphate + H(+)</text>
        <dbReference type="Rhea" id="RHEA:12132"/>
        <dbReference type="ChEBI" id="CHEBI:15377"/>
        <dbReference type="ChEBI" id="CHEBI:15378"/>
        <dbReference type="ChEBI" id="CHEBI:30616"/>
        <dbReference type="ChEBI" id="CHEBI:43474"/>
        <dbReference type="ChEBI" id="CHEBI:48775"/>
        <dbReference type="ChEBI" id="CHEBI:456216"/>
        <dbReference type="EC" id="7.2.2.21"/>
    </reaction>
</comment>
<keyword evidence="3" id="KW-0104">Cadmium</keyword>
<keyword evidence="6" id="KW-1278">Translocase</keyword>
<evidence type="ECO:0000256" key="11">
    <source>
        <dbReference type="RuleBase" id="RU362081"/>
    </source>
</evidence>
<dbReference type="PROSITE" id="PS00154">
    <property type="entry name" value="ATPASE_E1_E2"/>
    <property type="match status" value="1"/>
</dbReference>
<dbReference type="InterPro" id="IPR036412">
    <property type="entry name" value="HAD-like_sf"/>
</dbReference>
<feature type="transmembrane region" description="Helical" evidence="11">
    <location>
        <begin position="574"/>
        <end position="593"/>
    </location>
</feature>
<dbReference type="Gene3D" id="3.40.1110.10">
    <property type="entry name" value="Calcium-transporting ATPase, cytoplasmic domain N"/>
    <property type="match status" value="2"/>
</dbReference>
<name>A0ABT2TLH6_9FIRM</name>
<proteinExistence type="inferred from homology"/>
<evidence type="ECO:0000259" key="12">
    <source>
        <dbReference type="Pfam" id="PF00122"/>
    </source>
</evidence>
<sequence>MDLLKKVLSLGGVKKDIAFLAVSGAALLASIFRFRPLGLDPAWIAILLCGIPIILEAVIGLVTEFDIKADVLVSIALAASIIIREDFAAGEVAFIMQLGALLEDMTVARAKAGIEKLVHLTPRTARKITDTTETVIPAQQVNIGDILRVLPGETVPVDGIILSGHTSINQSVMTGESLPVDKEAGDPVSSGTVNQFGSFDMKALKVGEDSSIQRMIRLVQSADAGKAKIVGIADRWATWIVVIALAAAALTWLISGEMIRAVTILVVFCPCAMVLATPTAIMAAIGNATRHGFLVRVGDALERLAAVSVLTFDKTGTLTHGTPKVISVRSINKDQTKQELFRLIAGAELRSEHPLGKAVISSWQETYRTPVPQPQTFQMIPGRGVRATVEGHEILAGNTALLSEHKICLPDTVKLQAEGFLKTGSTIIYCTVDQHFSGFIALSDTLRSDAANTIHNLQQSGTTPVLLTGDNENAAAYIADRLGIKKVHANCLPETKLSQIKEYEASGKQVCMIGDGINDAPALKAAHVGIAMGGIGSDIAVDAADITLINDQICELPHLLSLSRRMMTTIKCNLTFSMTLNFIAIILAVTGILNPVIGALVHNAGSVIVIINSALLLNWKQKNNYQPSRPAPKTGSALPLSEK</sequence>
<feature type="transmembrane region" description="Helical" evidence="11">
    <location>
        <begin position="261"/>
        <end position="286"/>
    </location>
</feature>
<evidence type="ECO:0000256" key="2">
    <source>
        <dbReference type="ARBA" id="ARBA00006024"/>
    </source>
</evidence>
<evidence type="ECO:0000256" key="6">
    <source>
        <dbReference type="ARBA" id="ARBA00022967"/>
    </source>
</evidence>
<dbReference type="PANTHER" id="PTHR48085:SF5">
    <property type="entry name" value="CADMIUM_ZINC-TRANSPORTING ATPASE HMA4-RELATED"/>
    <property type="match status" value="1"/>
</dbReference>
<feature type="transmembrane region" description="Helical" evidence="11">
    <location>
        <begin position="43"/>
        <end position="62"/>
    </location>
</feature>
<dbReference type="SUPFAM" id="SSF56784">
    <property type="entry name" value="HAD-like"/>
    <property type="match status" value="1"/>
</dbReference>
<dbReference type="NCBIfam" id="TIGR01494">
    <property type="entry name" value="ATPase_P-type"/>
    <property type="match status" value="1"/>
</dbReference>
<feature type="transmembrane region" description="Helical" evidence="11">
    <location>
        <begin position="599"/>
        <end position="619"/>
    </location>
</feature>
<dbReference type="SFLD" id="SFLDF00027">
    <property type="entry name" value="p-type_atpase"/>
    <property type="match status" value="1"/>
</dbReference>
<evidence type="ECO:0000256" key="3">
    <source>
        <dbReference type="ARBA" id="ARBA00022539"/>
    </source>
</evidence>
<dbReference type="NCBIfam" id="TIGR01525">
    <property type="entry name" value="ATPase-IB_hvy"/>
    <property type="match status" value="1"/>
</dbReference>
<dbReference type="CDD" id="cd02079">
    <property type="entry name" value="P-type_ATPase_HM"/>
    <property type="match status" value="1"/>
</dbReference>
<dbReference type="SUPFAM" id="SSF81653">
    <property type="entry name" value="Calcium ATPase, transduction domain A"/>
    <property type="match status" value="1"/>
</dbReference>
<evidence type="ECO:0000256" key="7">
    <source>
        <dbReference type="ARBA" id="ARBA00022989"/>
    </source>
</evidence>
<dbReference type="EC" id="7.2.2.21" evidence="9"/>
<dbReference type="Pfam" id="PF00702">
    <property type="entry name" value="Hydrolase"/>
    <property type="match status" value="1"/>
</dbReference>
<dbReference type="InterPro" id="IPR023298">
    <property type="entry name" value="ATPase_P-typ_TM_dom_sf"/>
</dbReference>
<keyword evidence="7 11" id="KW-1133">Transmembrane helix</keyword>
<evidence type="ECO:0000256" key="1">
    <source>
        <dbReference type="ARBA" id="ARBA00004141"/>
    </source>
</evidence>
<protein>
    <recommendedName>
        <fullName evidence="9">Cd(2+)-exporting ATPase</fullName>
        <ecNumber evidence="9">7.2.2.21</ecNumber>
    </recommendedName>
</protein>
<dbReference type="PANTHER" id="PTHR48085">
    <property type="entry name" value="CADMIUM/ZINC-TRANSPORTING ATPASE HMA2-RELATED"/>
    <property type="match status" value="1"/>
</dbReference>
<dbReference type="Gene3D" id="3.40.50.1000">
    <property type="entry name" value="HAD superfamily/HAD-like"/>
    <property type="match status" value="1"/>
</dbReference>
<evidence type="ECO:0000313" key="14">
    <source>
        <dbReference type="Proteomes" id="UP001652442"/>
    </source>
</evidence>
<comment type="subcellular location">
    <subcellularLocation>
        <location evidence="11">Cell membrane</location>
    </subcellularLocation>
    <subcellularLocation>
        <location evidence="1">Membrane</location>
        <topology evidence="1">Multi-pass membrane protein</topology>
    </subcellularLocation>
</comment>
<evidence type="ECO:0000256" key="4">
    <source>
        <dbReference type="ARBA" id="ARBA00022692"/>
    </source>
</evidence>
<evidence type="ECO:0000313" key="13">
    <source>
        <dbReference type="EMBL" id="MCU6763068.1"/>
    </source>
</evidence>
<dbReference type="Pfam" id="PF00122">
    <property type="entry name" value="E1-E2_ATPase"/>
    <property type="match status" value="1"/>
</dbReference>
<dbReference type="SFLD" id="SFLDS00003">
    <property type="entry name" value="Haloacid_Dehalogenase"/>
    <property type="match status" value="1"/>
</dbReference>
<organism evidence="13 14">
    <name type="scientific">Brotonthovivens ammoniilytica</name>
    <dbReference type="NCBI Taxonomy" id="2981725"/>
    <lineage>
        <taxon>Bacteria</taxon>
        <taxon>Bacillati</taxon>
        <taxon>Bacillota</taxon>
        <taxon>Clostridia</taxon>
        <taxon>Lachnospirales</taxon>
        <taxon>Lachnospiraceae</taxon>
        <taxon>Brotonthovivens</taxon>
    </lineage>
</organism>
<keyword evidence="14" id="KW-1185">Reference proteome</keyword>
<dbReference type="SUPFAM" id="SSF81665">
    <property type="entry name" value="Calcium ATPase, transmembrane domain M"/>
    <property type="match status" value="1"/>
</dbReference>
<gene>
    <name evidence="13" type="ORF">OCV88_12145</name>
</gene>
<dbReference type="SFLD" id="SFLDG00002">
    <property type="entry name" value="C1.7:_P-type_atpase_like"/>
    <property type="match status" value="1"/>
</dbReference>
<evidence type="ECO:0000256" key="10">
    <source>
        <dbReference type="ARBA" id="ARBA00049338"/>
    </source>
</evidence>
<keyword evidence="4 11" id="KW-0812">Transmembrane</keyword>